<gene>
    <name evidence="1" type="ORF">OWO01_10940</name>
</gene>
<reference evidence="1" key="1">
    <citation type="submission" date="2022-11" db="EMBL/GenBank/DDBJ databases">
        <title>WGS of Natronobacillus azotifigens 24KS-1, an anaerobic diazotrophic haloalkaliphile from soda-rich habitats.</title>
        <authorList>
            <person name="Sorokin D.Y."/>
            <person name="Merkel A.Y."/>
        </authorList>
    </citation>
    <scope>NUCLEOTIDE SEQUENCE</scope>
    <source>
        <strain evidence="1">24KS-1</strain>
    </source>
</reference>
<dbReference type="RefSeq" id="WP_268780500.1">
    <property type="nucleotide sequence ID" value="NZ_JAPRAT010000021.1"/>
</dbReference>
<dbReference type="Gene3D" id="2.60.300.12">
    <property type="entry name" value="HesB-like domain"/>
    <property type="match status" value="1"/>
</dbReference>
<keyword evidence="2" id="KW-1185">Reference proteome</keyword>
<accession>A0A9J6RDI3</accession>
<dbReference type="AlphaFoldDB" id="A0A9J6RDI3"/>
<name>A0A9J6RDI3_9BACI</name>
<protein>
    <submittedName>
        <fullName evidence="1">Uncharacterized protein</fullName>
    </submittedName>
</protein>
<dbReference type="EMBL" id="JAPRAT010000021">
    <property type="protein sequence ID" value="MCZ0703736.1"/>
    <property type="molecule type" value="Genomic_DNA"/>
</dbReference>
<organism evidence="1 2">
    <name type="scientific">Natronobacillus azotifigens</name>
    <dbReference type="NCBI Taxonomy" id="472978"/>
    <lineage>
        <taxon>Bacteria</taxon>
        <taxon>Bacillati</taxon>
        <taxon>Bacillota</taxon>
        <taxon>Bacilli</taxon>
        <taxon>Bacillales</taxon>
        <taxon>Bacillaceae</taxon>
        <taxon>Natronobacillus</taxon>
    </lineage>
</organism>
<sequence length="103" mass="12111">MYFTDEAKKQVVAYRKAHDLMDYSLRIHASEWDGKLNYQVYWDNRQEQDDIVSEEEGFTVYTSVESNNLLHSTLVFVSEEEGEEGLFMMENQLDCASCMIDCF</sequence>
<dbReference type="InterPro" id="IPR035903">
    <property type="entry name" value="HesB-like_dom_sf"/>
</dbReference>
<proteinExistence type="predicted"/>
<comment type="caution">
    <text evidence="1">The sequence shown here is derived from an EMBL/GenBank/DDBJ whole genome shotgun (WGS) entry which is preliminary data.</text>
</comment>
<evidence type="ECO:0000313" key="2">
    <source>
        <dbReference type="Proteomes" id="UP001084197"/>
    </source>
</evidence>
<dbReference type="Proteomes" id="UP001084197">
    <property type="component" value="Unassembled WGS sequence"/>
</dbReference>
<evidence type="ECO:0000313" key="1">
    <source>
        <dbReference type="EMBL" id="MCZ0703736.1"/>
    </source>
</evidence>
<dbReference type="SUPFAM" id="SSF89360">
    <property type="entry name" value="HesB-like domain"/>
    <property type="match status" value="1"/>
</dbReference>